<evidence type="ECO:0000313" key="2">
    <source>
        <dbReference type="EMBL" id="GAG43157.1"/>
    </source>
</evidence>
<organism evidence="2">
    <name type="scientific">marine sediment metagenome</name>
    <dbReference type="NCBI Taxonomy" id="412755"/>
    <lineage>
        <taxon>unclassified sequences</taxon>
        <taxon>metagenomes</taxon>
        <taxon>ecological metagenomes</taxon>
    </lineage>
</organism>
<accession>X0Y784</accession>
<comment type="caution">
    <text evidence="2">The sequence shown here is derived from an EMBL/GenBank/DDBJ whole genome shotgun (WGS) entry which is preliminary data.</text>
</comment>
<dbReference type="AlphaFoldDB" id="X0Y784"/>
<feature type="region of interest" description="Disordered" evidence="1">
    <location>
        <begin position="53"/>
        <end position="85"/>
    </location>
</feature>
<protein>
    <submittedName>
        <fullName evidence="2">Uncharacterized protein</fullName>
    </submittedName>
</protein>
<dbReference type="EMBL" id="BARS01053825">
    <property type="protein sequence ID" value="GAG43157.1"/>
    <property type="molecule type" value="Genomic_DNA"/>
</dbReference>
<evidence type="ECO:0000256" key="1">
    <source>
        <dbReference type="SAM" id="MobiDB-lite"/>
    </source>
</evidence>
<sequence length="85" mass="9789">MSFYWHAIGDSNTNAKEKEANKSNRFGNDIEDFALLGGLFGFIDDEIGKAKRKKKEEEEFLDQETDKRDTDDLGVCPSNRHFGYH</sequence>
<name>X0Y784_9ZZZZ</name>
<gene>
    <name evidence="2" type="ORF">S01H1_79791</name>
</gene>
<proteinExistence type="predicted"/>
<reference evidence="2" key="1">
    <citation type="journal article" date="2014" name="Front. Microbiol.">
        <title>High frequency of phylogenetically diverse reductive dehalogenase-homologous genes in deep subseafloor sedimentary metagenomes.</title>
        <authorList>
            <person name="Kawai M."/>
            <person name="Futagami T."/>
            <person name="Toyoda A."/>
            <person name="Takaki Y."/>
            <person name="Nishi S."/>
            <person name="Hori S."/>
            <person name="Arai W."/>
            <person name="Tsubouchi T."/>
            <person name="Morono Y."/>
            <person name="Uchiyama I."/>
            <person name="Ito T."/>
            <person name="Fujiyama A."/>
            <person name="Inagaki F."/>
            <person name="Takami H."/>
        </authorList>
    </citation>
    <scope>NUCLEOTIDE SEQUENCE</scope>
    <source>
        <strain evidence="2">Expedition CK06-06</strain>
    </source>
</reference>